<gene>
    <name evidence="2" type="ORF">TNCT_727591</name>
</gene>
<comment type="caution">
    <text evidence="2">The sequence shown here is derived from an EMBL/GenBank/DDBJ whole genome shotgun (WGS) entry which is preliminary data.</text>
</comment>
<sequence length="80" mass="9014">MAKGKCNLPASPTKSSGFCKKIAAEFQVTVFDKNDTPKTEPRKLSEEGKKQTHDFYNKNDISRQMTGIRDVKTVKYNMGV</sequence>
<protein>
    <submittedName>
        <fullName evidence="2">Uncharacterized protein</fullName>
    </submittedName>
</protein>
<evidence type="ECO:0000313" key="2">
    <source>
        <dbReference type="EMBL" id="GFQ63885.1"/>
    </source>
</evidence>
<proteinExistence type="predicted"/>
<dbReference type="AlphaFoldDB" id="A0A8X6HRK8"/>
<name>A0A8X6HRK8_TRICU</name>
<accession>A0A8X6HRK8</accession>
<feature type="region of interest" description="Disordered" evidence="1">
    <location>
        <begin position="34"/>
        <end position="53"/>
    </location>
</feature>
<evidence type="ECO:0000313" key="3">
    <source>
        <dbReference type="Proteomes" id="UP000887116"/>
    </source>
</evidence>
<dbReference type="OrthoDB" id="10062343at2759"/>
<keyword evidence="3" id="KW-1185">Reference proteome</keyword>
<dbReference type="EMBL" id="BMAO01000032">
    <property type="protein sequence ID" value="GFQ63885.1"/>
    <property type="molecule type" value="Genomic_DNA"/>
</dbReference>
<evidence type="ECO:0000256" key="1">
    <source>
        <dbReference type="SAM" id="MobiDB-lite"/>
    </source>
</evidence>
<dbReference type="Proteomes" id="UP000887116">
    <property type="component" value="Unassembled WGS sequence"/>
</dbReference>
<organism evidence="2 3">
    <name type="scientific">Trichonephila clavata</name>
    <name type="common">Joro spider</name>
    <name type="synonym">Nephila clavata</name>
    <dbReference type="NCBI Taxonomy" id="2740835"/>
    <lineage>
        <taxon>Eukaryota</taxon>
        <taxon>Metazoa</taxon>
        <taxon>Ecdysozoa</taxon>
        <taxon>Arthropoda</taxon>
        <taxon>Chelicerata</taxon>
        <taxon>Arachnida</taxon>
        <taxon>Araneae</taxon>
        <taxon>Araneomorphae</taxon>
        <taxon>Entelegynae</taxon>
        <taxon>Araneoidea</taxon>
        <taxon>Nephilidae</taxon>
        <taxon>Trichonephila</taxon>
    </lineage>
</organism>
<reference evidence="2" key="1">
    <citation type="submission" date="2020-07" db="EMBL/GenBank/DDBJ databases">
        <title>Multicomponent nature underlies the extraordinary mechanical properties of spider dragline silk.</title>
        <authorList>
            <person name="Kono N."/>
            <person name="Nakamura H."/>
            <person name="Mori M."/>
            <person name="Yoshida Y."/>
            <person name="Ohtoshi R."/>
            <person name="Malay A.D."/>
            <person name="Moran D.A.P."/>
            <person name="Tomita M."/>
            <person name="Numata K."/>
            <person name="Arakawa K."/>
        </authorList>
    </citation>
    <scope>NUCLEOTIDE SEQUENCE</scope>
</reference>